<dbReference type="SUPFAM" id="SSF52743">
    <property type="entry name" value="Subtilisin-like"/>
    <property type="match status" value="1"/>
</dbReference>
<dbReference type="GeneID" id="93719130"/>
<dbReference type="EMBL" id="CP003388">
    <property type="protein sequence ID" value="AFD55391.1"/>
    <property type="molecule type" value="Genomic_DNA"/>
</dbReference>
<keyword evidence="6" id="KW-0732">Signal</keyword>
<dbReference type="InterPro" id="IPR036852">
    <property type="entry name" value="Peptidase_S8/S53_dom_sf"/>
</dbReference>
<feature type="active site" description="Charge relay system" evidence="5">
    <location>
        <position position="159"/>
    </location>
</feature>
<evidence type="ECO:0000256" key="4">
    <source>
        <dbReference type="ARBA" id="ARBA00022825"/>
    </source>
</evidence>
<proteinExistence type="inferred from homology"/>
<evidence type="ECO:0000313" key="8">
    <source>
        <dbReference type="EMBL" id="AFD55391.1"/>
    </source>
</evidence>
<dbReference type="PROSITE" id="PS51892">
    <property type="entry name" value="SUBTILASE"/>
    <property type="match status" value="1"/>
</dbReference>
<evidence type="ECO:0000256" key="1">
    <source>
        <dbReference type="ARBA" id="ARBA00011073"/>
    </source>
</evidence>
<protein>
    <submittedName>
        <fullName evidence="8">Peptidase s8 and s53 subtilisin kexin sedolisin</fullName>
    </submittedName>
</protein>
<evidence type="ECO:0000256" key="5">
    <source>
        <dbReference type="PROSITE-ProRule" id="PRU01240"/>
    </source>
</evidence>
<dbReference type="InterPro" id="IPR050131">
    <property type="entry name" value="Peptidase_S8_subtilisin-like"/>
</dbReference>
<accession>E4T8V9</accession>
<feature type="chain" id="PRO_5003189561" evidence="6">
    <location>
        <begin position="28"/>
        <end position="585"/>
    </location>
</feature>
<dbReference type="InterPro" id="IPR008979">
    <property type="entry name" value="Galactose-bd-like_sf"/>
</dbReference>
<dbReference type="RefSeq" id="WP_013446731.1">
    <property type="nucleotide sequence ID" value="NC_014738.1"/>
</dbReference>
<dbReference type="InterPro" id="IPR015500">
    <property type="entry name" value="Peptidase_S8_subtilisin-rel"/>
</dbReference>
<evidence type="ECO:0000256" key="2">
    <source>
        <dbReference type="ARBA" id="ARBA00022670"/>
    </source>
</evidence>
<dbReference type="InterPro" id="IPR000209">
    <property type="entry name" value="Peptidase_S8/S53_dom"/>
</dbReference>
<keyword evidence="3 5" id="KW-0378">Hydrolase</keyword>
<evidence type="ECO:0000313" key="9">
    <source>
        <dbReference type="Proteomes" id="UP000010093"/>
    </source>
</evidence>
<dbReference type="GO" id="GO:0006508">
    <property type="term" value="P:proteolysis"/>
    <property type="evidence" value="ECO:0007669"/>
    <property type="project" value="UniProtKB-KW"/>
</dbReference>
<dbReference type="InterPro" id="IPR034058">
    <property type="entry name" value="TagA/B/C/D_pept_dom"/>
</dbReference>
<dbReference type="SUPFAM" id="SSF49785">
    <property type="entry name" value="Galactose-binding domain-like"/>
    <property type="match status" value="1"/>
</dbReference>
<dbReference type="HOGENOM" id="CLU_012611_0_0_10"/>
<gene>
    <name evidence="8" type="ORF">RA0C_0408</name>
</gene>
<dbReference type="PRINTS" id="PR00723">
    <property type="entry name" value="SUBTILISIN"/>
</dbReference>
<sequence length="585" mass="62947">MKKSILRTENLLPIAASFLLLPNFVFAQNAEQVKKIRESSNLKQLNVLQKGFGKSTLSVKELQTKAKSLKIPFEGESNGRYYQLRGFDKNGRPLYYISYNTGAAEGTGTNKLHPEAGVFNLEGSGMKIHEWDGGGVRTSHQEFGGRVAQKDVPLSSSEHATHVAGTMVASGVDISAKGMAPKATLDAYDWNNDEDEMIAAATAGAILSNHSYGYIGGFSWGDWSGNQGWHWFGSDDDTEFKGYGKYATPDRDWDLIALNAPYYLPVKAAGNPRGDGPEPGETHYVRNSSGQWVASNKVRQRNGGNNGFDCVLYGSTGKNLLVVGAAQKISGGYKSPADVRMASFSAFGPTDDGRIKPDISGVGVGLKSTVSDGDTAYGTMSGTSMASPNVTGSLLLLQEHYYKKFNAHMKSATLKALAIATANEAGEAPGPDYASGWGLLNVFEAAKAISLKDKYALIEEKSLQNGATEEIQVVASGTEPLKVTIAWTDPVPTTLPSFNTLNDRTKVLVNDLDVRVIKDGAEELPWRLNPDNPASPAIKADNDVDNVEQVVIDNPVPGATYTIKVSHKGTLKKNNVTTEELIIQL</sequence>
<evidence type="ECO:0000259" key="7">
    <source>
        <dbReference type="Pfam" id="PF00082"/>
    </source>
</evidence>
<reference evidence="8 9" key="1">
    <citation type="journal article" date="2012" name="J. Bacteriol.">
        <title>Complete genome sequence of Riemerella anatipestifer reference strain.</title>
        <authorList>
            <person name="Wang X."/>
            <person name="Zhu D."/>
            <person name="Wang M."/>
            <person name="Cheng A."/>
            <person name="Jia R."/>
            <person name="Zhou Y."/>
            <person name="Chen Z."/>
            <person name="Luo Q."/>
            <person name="Liu F."/>
            <person name="Wang Y."/>
            <person name="Chen X.Y."/>
        </authorList>
    </citation>
    <scope>NUCLEOTIDE SEQUENCE [LARGE SCALE GENOMIC DNA]</scope>
    <source>
        <strain evidence="9">DSM 15868</strain>
    </source>
</reference>
<dbReference type="PANTHER" id="PTHR43806">
    <property type="entry name" value="PEPTIDASE S8"/>
    <property type="match status" value="1"/>
</dbReference>
<feature type="domain" description="Peptidase S8/S53" evidence="7">
    <location>
        <begin position="149"/>
        <end position="438"/>
    </location>
</feature>
<keyword evidence="4 5" id="KW-0720">Serine protease</keyword>
<dbReference type="KEGG" id="ran:Riean_0200"/>
<dbReference type="Proteomes" id="UP000010093">
    <property type="component" value="Chromosome"/>
</dbReference>
<dbReference type="CDD" id="cd04842">
    <property type="entry name" value="Peptidases_S8_Kp43_protease"/>
    <property type="match status" value="1"/>
</dbReference>
<dbReference type="Gene3D" id="3.40.50.200">
    <property type="entry name" value="Peptidase S8/S53 domain"/>
    <property type="match status" value="1"/>
</dbReference>
<dbReference type="GO" id="GO:0004252">
    <property type="term" value="F:serine-type endopeptidase activity"/>
    <property type="evidence" value="ECO:0007669"/>
    <property type="project" value="UniProtKB-UniRule"/>
</dbReference>
<name>E4T8V9_RIEAD</name>
<organism evidence="8 9">
    <name type="scientific">Riemerella anatipestifer (strain ATCC 11845 / DSM 15868 / JCM 9532 / NCTC 11014)</name>
    <dbReference type="NCBI Taxonomy" id="693978"/>
    <lineage>
        <taxon>Bacteria</taxon>
        <taxon>Pseudomonadati</taxon>
        <taxon>Bacteroidota</taxon>
        <taxon>Flavobacteriia</taxon>
        <taxon>Flavobacteriales</taxon>
        <taxon>Weeksellaceae</taxon>
        <taxon>Riemerella</taxon>
    </lineage>
</organism>
<evidence type="ECO:0000256" key="3">
    <source>
        <dbReference type="ARBA" id="ARBA00022801"/>
    </source>
</evidence>
<dbReference type="PROSITE" id="PS00138">
    <property type="entry name" value="SUBTILASE_SER"/>
    <property type="match status" value="1"/>
</dbReference>
<evidence type="ECO:0000256" key="6">
    <source>
        <dbReference type="SAM" id="SignalP"/>
    </source>
</evidence>
<feature type="signal peptide" evidence="6">
    <location>
        <begin position="1"/>
        <end position="27"/>
    </location>
</feature>
<dbReference type="PANTHER" id="PTHR43806:SF11">
    <property type="entry name" value="CEREVISIN-RELATED"/>
    <property type="match status" value="1"/>
</dbReference>
<feature type="active site" description="Charge relay system" evidence="5">
    <location>
        <position position="132"/>
    </location>
</feature>
<comment type="similarity">
    <text evidence="1 5">Belongs to the peptidase S8 family.</text>
</comment>
<feature type="active site" description="Charge relay system" evidence="5">
    <location>
        <position position="384"/>
    </location>
</feature>
<dbReference type="InterPro" id="IPR023828">
    <property type="entry name" value="Peptidase_S8_Ser-AS"/>
</dbReference>
<dbReference type="KEGG" id="rai:RA0C_0408"/>
<keyword evidence="2 5" id="KW-0645">Protease</keyword>
<dbReference type="AlphaFoldDB" id="E4T8V9"/>
<dbReference type="Gene3D" id="2.60.120.380">
    <property type="match status" value="1"/>
</dbReference>
<dbReference type="Pfam" id="PF00082">
    <property type="entry name" value="Peptidase_S8"/>
    <property type="match status" value="1"/>
</dbReference>
<dbReference type="PATRIC" id="fig|693978.17.peg.422"/>